<organism evidence="2">
    <name type="scientific">Methyloraptor flagellatus</name>
    <dbReference type="NCBI Taxonomy" id="3162530"/>
    <lineage>
        <taxon>Bacteria</taxon>
        <taxon>Pseudomonadati</taxon>
        <taxon>Pseudomonadota</taxon>
        <taxon>Alphaproteobacteria</taxon>
        <taxon>Hyphomicrobiales</taxon>
        <taxon>Ancalomicrobiaceae</taxon>
        <taxon>Methyloraptor</taxon>
    </lineage>
</organism>
<dbReference type="EMBL" id="CP158568">
    <property type="protein sequence ID" value="XBY43705.1"/>
    <property type="molecule type" value="Genomic_DNA"/>
</dbReference>
<evidence type="ECO:0000313" key="2">
    <source>
        <dbReference type="EMBL" id="XBY43705.1"/>
    </source>
</evidence>
<keyword evidence="1" id="KW-0732">Signal</keyword>
<proteinExistence type="predicted"/>
<reference evidence="2" key="1">
    <citation type="submission" date="2024-06" db="EMBL/GenBank/DDBJ databases">
        <title>Methylostella associata gen. nov., sp. nov., a novel Ancalomicrobiaceae-affiliated facultatively methylotrophic bacteria that feed on methanotrophs of the genus Methylococcus.</title>
        <authorList>
            <person name="Saltykova V."/>
            <person name="Danilova O.V."/>
            <person name="Oshkin I.Y."/>
            <person name="Belova S.E."/>
            <person name="Pimenov N.V."/>
            <person name="Dedysh S.N."/>
        </authorList>
    </citation>
    <scope>NUCLEOTIDE SEQUENCE</scope>
    <source>
        <strain evidence="2">S20</strain>
    </source>
</reference>
<feature type="signal peptide" evidence="1">
    <location>
        <begin position="1"/>
        <end position="23"/>
    </location>
</feature>
<accession>A0AAU7X7Z3</accession>
<dbReference type="KEGG" id="mflg:ABS361_16725"/>
<name>A0AAU7X7Z3_9HYPH</name>
<evidence type="ECO:0000256" key="1">
    <source>
        <dbReference type="SAM" id="SignalP"/>
    </source>
</evidence>
<gene>
    <name evidence="2" type="ORF">ABS361_16725</name>
</gene>
<protein>
    <submittedName>
        <fullName evidence="2">Uncharacterized protein</fullName>
    </submittedName>
</protein>
<sequence length="112" mass="12675">MTQTFKRLAAVGLAAAALTGVFANQNTAEAHCGVGCGVAAGILGGAIIGTAIAGPHYAYYNGPRYYYGGYGYRPWRHHYWGPRYYDGPYYRSCWRERWYDRWGDVHVRRVCR</sequence>
<dbReference type="RefSeq" id="WP_407048807.1">
    <property type="nucleotide sequence ID" value="NZ_CP158568.1"/>
</dbReference>
<dbReference type="AlphaFoldDB" id="A0AAU7X7Z3"/>
<feature type="chain" id="PRO_5043459420" evidence="1">
    <location>
        <begin position="24"/>
        <end position="112"/>
    </location>
</feature>